<feature type="compositionally biased region" description="Polar residues" evidence="1">
    <location>
        <begin position="126"/>
        <end position="139"/>
    </location>
</feature>
<dbReference type="EMBL" id="JAUYZG010000024">
    <property type="protein sequence ID" value="KAK2869871.1"/>
    <property type="molecule type" value="Genomic_DNA"/>
</dbReference>
<evidence type="ECO:0000256" key="1">
    <source>
        <dbReference type="SAM" id="MobiDB-lite"/>
    </source>
</evidence>
<protein>
    <submittedName>
        <fullName evidence="2">Uncharacterized protein</fullName>
    </submittedName>
</protein>
<proteinExistence type="predicted"/>
<evidence type="ECO:0000313" key="3">
    <source>
        <dbReference type="Proteomes" id="UP001187343"/>
    </source>
</evidence>
<feature type="compositionally biased region" description="Basic residues" evidence="1">
    <location>
        <begin position="25"/>
        <end position="34"/>
    </location>
</feature>
<feature type="region of interest" description="Disordered" evidence="1">
    <location>
        <begin position="17"/>
        <end position="47"/>
    </location>
</feature>
<keyword evidence="3" id="KW-1185">Reference proteome</keyword>
<comment type="caution">
    <text evidence="2">The sequence shown here is derived from an EMBL/GenBank/DDBJ whole genome shotgun (WGS) entry which is preliminary data.</text>
</comment>
<evidence type="ECO:0000313" key="2">
    <source>
        <dbReference type="EMBL" id="KAK2869871.1"/>
    </source>
</evidence>
<reference evidence="2" key="1">
    <citation type="submission" date="2023-08" db="EMBL/GenBank/DDBJ databases">
        <title>Chromosome-level Genome Assembly of mud carp (Cirrhinus molitorella).</title>
        <authorList>
            <person name="Liu H."/>
        </authorList>
    </citation>
    <scope>NUCLEOTIDE SEQUENCE</scope>
    <source>
        <strain evidence="2">Prfri</strain>
        <tissue evidence="2">Muscle</tissue>
    </source>
</reference>
<accession>A0AA88NY71</accession>
<organism evidence="2 3">
    <name type="scientific">Cirrhinus molitorella</name>
    <name type="common">mud carp</name>
    <dbReference type="NCBI Taxonomy" id="172907"/>
    <lineage>
        <taxon>Eukaryota</taxon>
        <taxon>Metazoa</taxon>
        <taxon>Chordata</taxon>
        <taxon>Craniata</taxon>
        <taxon>Vertebrata</taxon>
        <taxon>Euteleostomi</taxon>
        <taxon>Actinopterygii</taxon>
        <taxon>Neopterygii</taxon>
        <taxon>Teleostei</taxon>
        <taxon>Ostariophysi</taxon>
        <taxon>Cypriniformes</taxon>
        <taxon>Cyprinidae</taxon>
        <taxon>Labeoninae</taxon>
        <taxon>Labeonini</taxon>
        <taxon>Cirrhinus</taxon>
    </lineage>
</organism>
<name>A0AA88NY71_9TELE</name>
<feature type="region of interest" description="Disordered" evidence="1">
    <location>
        <begin position="126"/>
        <end position="156"/>
    </location>
</feature>
<dbReference type="Proteomes" id="UP001187343">
    <property type="component" value="Unassembled WGS sequence"/>
</dbReference>
<gene>
    <name evidence="2" type="ORF">Q8A67_024263</name>
</gene>
<sequence>MWGHIASIFPDLSAIKLSQRGPNPARHRSQRRHPWAPPASRAGNRRPLKLPQASEEIATLLHAVVEGRREVAGGAAASGLVLLTHGECPHFHRQPVTSIARSVRDPRFHRFRHLSACCRQFDSDTDANPQGEVTATSPRTLARPSVFSGPQICREH</sequence>
<dbReference type="AlphaFoldDB" id="A0AA88NY71"/>